<dbReference type="PANTHER" id="PTHR43214:SF37">
    <property type="entry name" value="TRANSCRIPTIONAL REGULATORY PROTEIN YDFI"/>
    <property type="match status" value="1"/>
</dbReference>
<dbReference type="InterPro" id="IPR058245">
    <property type="entry name" value="NreC/VraR/RcsB-like_REC"/>
</dbReference>
<evidence type="ECO:0000256" key="3">
    <source>
        <dbReference type="ARBA" id="ARBA00023015"/>
    </source>
</evidence>
<evidence type="ECO:0000313" key="10">
    <source>
        <dbReference type="Proteomes" id="UP001451571"/>
    </source>
</evidence>
<evidence type="ECO:0000256" key="6">
    <source>
        <dbReference type="ARBA" id="ARBA00024867"/>
    </source>
</evidence>
<evidence type="ECO:0000256" key="5">
    <source>
        <dbReference type="ARBA" id="ARBA00023163"/>
    </source>
</evidence>
<dbReference type="InterPro" id="IPR001789">
    <property type="entry name" value="Sig_transdc_resp-reg_receiver"/>
</dbReference>
<dbReference type="PROSITE" id="PS50110">
    <property type="entry name" value="RESPONSE_REGULATORY"/>
    <property type="match status" value="1"/>
</dbReference>
<dbReference type="SUPFAM" id="SSF46894">
    <property type="entry name" value="C-terminal effector domain of the bipartite response regulators"/>
    <property type="match status" value="1"/>
</dbReference>
<comment type="function">
    <text evidence="6">May play the central regulatory role in sporulation. It may be an element of the effector pathway responsible for the activation of sporulation genes in response to nutritional stress. Spo0A may act in concert with spo0H (a sigma factor) to control the expression of some genes that are critical to the sporulation process.</text>
</comment>
<dbReference type="SMART" id="SM00421">
    <property type="entry name" value="HTH_LUXR"/>
    <property type="match status" value="1"/>
</dbReference>
<proteinExistence type="predicted"/>
<feature type="domain" description="Response regulatory" evidence="8">
    <location>
        <begin position="6"/>
        <end position="123"/>
    </location>
</feature>
<keyword evidence="3" id="KW-0805">Transcription regulation</keyword>
<evidence type="ECO:0000256" key="1">
    <source>
        <dbReference type="ARBA" id="ARBA00018672"/>
    </source>
</evidence>
<dbReference type="InterPro" id="IPR016032">
    <property type="entry name" value="Sig_transdc_resp-reg_C-effctor"/>
</dbReference>
<dbReference type="InterPro" id="IPR011006">
    <property type="entry name" value="CheY-like_superfamily"/>
</dbReference>
<evidence type="ECO:0000313" key="9">
    <source>
        <dbReference type="EMBL" id="XAH73277.1"/>
    </source>
</evidence>
<evidence type="ECO:0000259" key="8">
    <source>
        <dbReference type="PROSITE" id="PS50110"/>
    </source>
</evidence>
<evidence type="ECO:0000256" key="4">
    <source>
        <dbReference type="ARBA" id="ARBA00023125"/>
    </source>
</evidence>
<sequence>MSNKIKVLIAEDMEPIRKRYVNVLNSDPNIEVIGDVATGSTACELAFSLKPDVILMDIEMESKDAGIRATGQILSKLPNVKIILLTVYEEDEMIFSAFQLGACDYILKISKNEDIINGVIGAYHNQSPIRPEIASKIRNEFKRVKTYESSFLFMLNILSTLTPRELDTLNLLINGHTKKEVCELRCVEMSTVKSQVHSILKKFKKRNISDIITTEMDRSLLETILHNYYNK</sequence>
<dbReference type="SUPFAM" id="SSF52172">
    <property type="entry name" value="CheY-like"/>
    <property type="match status" value="1"/>
</dbReference>
<dbReference type="Proteomes" id="UP001451571">
    <property type="component" value="Chromosome"/>
</dbReference>
<evidence type="ECO:0000256" key="7">
    <source>
        <dbReference type="PROSITE-ProRule" id="PRU00169"/>
    </source>
</evidence>
<accession>A0ABZ3EST1</accession>
<evidence type="ECO:0000256" key="2">
    <source>
        <dbReference type="ARBA" id="ARBA00022553"/>
    </source>
</evidence>
<dbReference type="PANTHER" id="PTHR43214">
    <property type="entry name" value="TWO-COMPONENT RESPONSE REGULATOR"/>
    <property type="match status" value="1"/>
</dbReference>
<dbReference type="InterPro" id="IPR039420">
    <property type="entry name" value="WalR-like"/>
</dbReference>
<keyword evidence="5" id="KW-0804">Transcription</keyword>
<dbReference type="RefSeq" id="WP_342756885.1">
    <property type="nucleotide sequence ID" value="NZ_CP146256.1"/>
</dbReference>
<feature type="modified residue" description="4-aspartylphosphate" evidence="7">
    <location>
        <position position="57"/>
    </location>
</feature>
<keyword evidence="2 7" id="KW-0597">Phosphoprotein</keyword>
<keyword evidence="10" id="KW-1185">Reference proteome</keyword>
<organism evidence="9 10">
    <name type="scientific">Kineothrix sedimenti</name>
    <dbReference type="NCBI Taxonomy" id="3123317"/>
    <lineage>
        <taxon>Bacteria</taxon>
        <taxon>Bacillati</taxon>
        <taxon>Bacillota</taxon>
        <taxon>Clostridia</taxon>
        <taxon>Lachnospirales</taxon>
        <taxon>Lachnospiraceae</taxon>
        <taxon>Kineothrix</taxon>
    </lineage>
</organism>
<dbReference type="Gene3D" id="3.40.50.2300">
    <property type="match status" value="1"/>
</dbReference>
<name>A0ABZ3EST1_9FIRM</name>
<dbReference type="SMART" id="SM00448">
    <property type="entry name" value="REC"/>
    <property type="match status" value="1"/>
</dbReference>
<keyword evidence="4" id="KW-0238">DNA-binding</keyword>
<dbReference type="CDD" id="cd17535">
    <property type="entry name" value="REC_NarL-like"/>
    <property type="match status" value="1"/>
</dbReference>
<protein>
    <recommendedName>
        <fullName evidence="1">Stage 0 sporulation protein A homolog</fullName>
    </recommendedName>
</protein>
<dbReference type="EMBL" id="CP146256">
    <property type="protein sequence ID" value="XAH73277.1"/>
    <property type="molecule type" value="Genomic_DNA"/>
</dbReference>
<dbReference type="Pfam" id="PF00072">
    <property type="entry name" value="Response_reg"/>
    <property type="match status" value="1"/>
</dbReference>
<dbReference type="InterPro" id="IPR000792">
    <property type="entry name" value="Tscrpt_reg_LuxR_C"/>
</dbReference>
<reference evidence="9 10" key="1">
    <citation type="submission" date="2024-02" db="EMBL/GenBank/DDBJ databases">
        <title>Bacterial strain from lacustrine sediment.</title>
        <authorList>
            <person name="Petit C."/>
            <person name="Fadhlaoui K."/>
        </authorList>
    </citation>
    <scope>NUCLEOTIDE SEQUENCE [LARGE SCALE GENOMIC DNA]</scope>
    <source>
        <strain evidence="9 10">IPX-CK</strain>
    </source>
</reference>
<dbReference type="PRINTS" id="PR00038">
    <property type="entry name" value="HTHLUXR"/>
</dbReference>
<dbReference type="Pfam" id="PF00196">
    <property type="entry name" value="GerE"/>
    <property type="match status" value="1"/>
</dbReference>
<gene>
    <name evidence="9" type="ORF">V6984_17485</name>
</gene>